<reference evidence="12 13" key="1">
    <citation type="journal article" date="2018" name="Nat. Ecol. Evol.">
        <title>Pezizomycetes genomes reveal the molecular basis of ectomycorrhizal truffle lifestyle.</title>
        <authorList>
            <person name="Murat C."/>
            <person name="Payen T."/>
            <person name="Noel B."/>
            <person name="Kuo A."/>
            <person name="Morin E."/>
            <person name="Chen J."/>
            <person name="Kohler A."/>
            <person name="Krizsan K."/>
            <person name="Balestrini R."/>
            <person name="Da Silva C."/>
            <person name="Montanini B."/>
            <person name="Hainaut M."/>
            <person name="Levati E."/>
            <person name="Barry K.W."/>
            <person name="Belfiori B."/>
            <person name="Cichocki N."/>
            <person name="Clum A."/>
            <person name="Dockter R.B."/>
            <person name="Fauchery L."/>
            <person name="Guy J."/>
            <person name="Iotti M."/>
            <person name="Le Tacon F."/>
            <person name="Lindquist E.A."/>
            <person name="Lipzen A."/>
            <person name="Malagnac F."/>
            <person name="Mello A."/>
            <person name="Molinier V."/>
            <person name="Miyauchi S."/>
            <person name="Poulain J."/>
            <person name="Riccioni C."/>
            <person name="Rubini A."/>
            <person name="Sitrit Y."/>
            <person name="Splivallo R."/>
            <person name="Traeger S."/>
            <person name="Wang M."/>
            <person name="Zifcakova L."/>
            <person name="Wipf D."/>
            <person name="Zambonelli A."/>
            <person name="Paolocci F."/>
            <person name="Nowrousian M."/>
            <person name="Ottonello S."/>
            <person name="Baldrian P."/>
            <person name="Spatafora J.W."/>
            <person name="Henrissat B."/>
            <person name="Nagy L.G."/>
            <person name="Aury J.M."/>
            <person name="Wincker P."/>
            <person name="Grigoriev I.V."/>
            <person name="Bonfante P."/>
            <person name="Martin F.M."/>
        </authorList>
    </citation>
    <scope>NUCLEOTIDE SEQUENCE [LARGE SCALE GENOMIC DNA]</scope>
    <source>
        <strain evidence="12 13">CCBAS932</strain>
    </source>
</reference>
<feature type="compositionally biased region" description="Acidic residues" evidence="9">
    <location>
        <begin position="242"/>
        <end position="280"/>
    </location>
</feature>
<feature type="region of interest" description="Disordered" evidence="9">
    <location>
        <begin position="180"/>
        <end position="290"/>
    </location>
</feature>
<comment type="similarity">
    <text evidence="3">Belongs to the SDE2 family.</text>
</comment>
<evidence type="ECO:0000256" key="9">
    <source>
        <dbReference type="SAM" id="MobiDB-lite"/>
    </source>
</evidence>
<evidence type="ECO:0000256" key="1">
    <source>
        <dbReference type="ARBA" id="ARBA00004123"/>
    </source>
</evidence>
<dbReference type="PANTHER" id="PTHR12786:SF1">
    <property type="entry name" value="SPLICING REGULATOR SDE2"/>
    <property type="match status" value="1"/>
</dbReference>
<evidence type="ECO:0000256" key="7">
    <source>
        <dbReference type="ARBA" id="ARBA00023242"/>
    </source>
</evidence>
<dbReference type="Pfam" id="PF13019">
    <property type="entry name" value="Sde2_N_Ubi_yeast"/>
    <property type="match status" value="1"/>
</dbReference>
<dbReference type="GO" id="GO:0008380">
    <property type="term" value="P:RNA splicing"/>
    <property type="evidence" value="ECO:0007669"/>
    <property type="project" value="UniProtKB-KW"/>
</dbReference>
<dbReference type="InParanoid" id="A0A3N4KNF8"/>
<feature type="domain" description="SDE2-like" evidence="11">
    <location>
        <begin position="84"/>
        <end position="193"/>
    </location>
</feature>
<evidence type="ECO:0000259" key="10">
    <source>
        <dbReference type="Pfam" id="PF13019"/>
    </source>
</evidence>
<dbReference type="STRING" id="1392247.A0A3N4KNF8"/>
<dbReference type="Proteomes" id="UP000277580">
    <property type="component" value="Unassembled WGS sequence"/>
</dbReference>
<protein>
    <submittedName>
        <fullName evidence="12">Uncharacterized protein</fullName>
    </submittedName>
</protein>
<evidence type="ECO:0000259" key="11">
    <source>
        <dbReference type="Pfam" id="PF22782"/>
    </source>
</evidence>
<dbReference type="InterPro" id="IPR024974">
    <property type="entry name" value="Sde2_N"/>
</dbReference>
<dbReference type="GO" id="GO:0005737">
    <property type="term" value="C:cytoplasm"/>
    <property type="evidence" value="ECO:0007669"/>
    <property type="project" value="UniProtKB-SubCell"/>
</dbReference>
<evidence type="ECO:0000256" key="5">
    <source>
        <dbReference type="ARBA" id="ARBA00022664"/>
    </source>
</evidence>
<feature type="region of interest" description="Disordered" evidence="9">
    <location>
        <begin position="91"/>
        <end position="119"/>
    </location>
</feature>
<evidence type="ECO:0000313" key="13">
    <source>
        <dbReference type="Proteomes" id="UP000277580"/>
    </source>
</evidence>
<keyword evidence="5" id="KW-0507">mRNA processing</keyword>
<dbReference type="InterPro" id="IPR053822">
    <property type="entry name" value="SDE2-like_dom"/>
</dbReference>
<evidence type="ECO:0000256" key="8">
    <source>
        <dbReference type="ARBA" id="ARBA00023306"/>
    </source>
</evidence>
<comment type="subcellular location">
    <subcellularLocation>
        <location evidence="2">Cytoplasm</location>
    </subcellularLocation>
    <subcellularLocation>
        <location evidence="1">Nucleus</location>
    </subcellularLocation>
</comment>
<feature type="compositionally biased region" description="Basic and acidic residues" evidence="9">
    <location>
        <begin position="180"/>
        <end position="205"/>
    </location>
</feature>
<proteinExistence type="inferred from homology"/>
<feature type="domain" description="Sde2 ubiquitin" evidence="10">
    <location>
        <begin position="5"/>
        <end position="82"/>
    </location>
</feature>
<dbReference type="PANTHER" id="PTHR12786">
    <property type="entry name" value="SPLICING FACTOR SF3A-RELATED"/>
    <property type="match status" value="1"/>
</dbReference>
<keyword evidence="6" id="KW-0508">mRNA splicing</keyword>
<dbReference type="GO" id="GO:0005634">
    <property type="term" value="C:nucleus"/>
    <property type="evidence" value="ECO:0007669"/>
    <property type="project" value="UniProtKB-SubCell"/>
</dbReference>
<evidence type="ECO:0000313" key="12">
    <source>
        <dbReference type="EMBL" id="RPB12144.1"/>
    </source>
</evidence>
<name>A0A3N4KNF8_9PEZI</name>
<dbReference type="OrthoDB" id="547031at2759"/>
<dbReference type="EMBL" id="ML119130">
    <property type="protein sequence ID" value="RPB12144.1"/>
    <property type="molecule type" value="Genomic_DNA"/>
</dbReference>
<organism evidence="12 13">
    <name type="scientific">Morchella conica CCBAS932</name>
    <dbReference type="NCBI Taxonomy" id="1392247"/>
    <lineage>
        <taxon>Eukaryota</taxon>
        <taxon>Fungi</taxon>
        <taxon>Dikarya</taxon>
        <taxon>Ascomycota</taxon>
        <taxon>Pezizomycotina</taxon>
        <taxon>Pezizomycetes</taxon>
        <taxon>Pezizales</taxon>
        <taxon>Morchellaceae</taxon>
        <taxon>Morchella</taxon>
    </lineage>
</organism>
<evidence type="ECO:0000256" key="3">
    <source>
        <dbReference type="ARBA" id="ARBA00008726"/>
    </source>
</evidence>
<keyword evidence="13" id="KW-1185">Reference proteome</keyword>
<evidence type="ECO:0000256" key="2">
    <source>
        <dbReference type="ARBA" id="ARBA00004496"/>
    </source>
</evidence>
<gene>
    <name evidence="12" type="ORF">P167DRAFT_605814</name>
</gene>
<keyword evidence="4" id="KW-0963">Cytoplasm</keyword>
<evidence type="ECO:0000256" key="6">
    <source>
        <dbReference type="ARBA" id="ARBA00023187"/>
    </source>
</evidence>
<dbReference type="AlphaFoldDB" id="A0A3N4KNF8"/>
<evidence type="ECO:0000256" key="4">
    <source>
        <dbReference type="ARBA" id="ARBA00022490"/>
    </source>
</evidence>
<dbReference type="InterPro" id="IPR051421">
    <property type="entry name" value="RNA_Proc_DNA_Dmg_Regulator"/>
</dbReference>
<dbReference type="GO" id="GO:0006397">
    <property type="term" value="P:mRNA processing"/>
    <property type="evidence" value="ECO:0007669"/>
    <property type="project" value="UniProtKB-KW"/>
</dbReference>
<keyword evidence="7" id="KW-0539">Nucleus</keyword>
<accession>A0A3N4KNF8</accession>
<dbReference type="Pfam" id="PF22782">
    <property type="entry name" value="SDE2"/>
    <property type="match status" value="1"/>
</dbReference>
<sequence>MATTINALITTFPGLPNLTLPLPSTTKIHTLHTHLTTLLPSTPHRLLLSTTSGTPLSPSSSLPLSSLTNGHALLPLRLTLALPGGKGGFGSQLRAAGGRMSSRKKRGQQENNDSCRNLDGRRMRTVKEAKALAAYLEIKPDMERQERERRRERAMKVIEAAERKEEGKGRRFEDVKWLEETEEERERTRGAVERAMREGFTDRVFAEGSSGSGSDESDGEGEGEGSGSGGEKKKVVPRFAGWDEDDEFLSSDDDDEEEEDDEDKGMEDIQEEDEEEEEECEGKGKGKGRA</sequence>
<keyword evidence="8" id="KW-0131">Cell cycle</keyword>